<keyword evidence="2" id="KW-0560">Oxidoreductase</keyword>
<dbReference type="AlphaFoldDB" id="A0A401W2U6"/>
<keyword evidence="2" id="KW-0521">NADP</keyword>
<protein>
    <recommendedName>
        <fullName evidence="2">dTDP-4-dehydrorhamnose reductase</fullName>
        <ecNumber evidence="2">1.1.1.133</ecNumber>
    </recommendedName>
</protein>
<dbReference type="GO" id="GO:0008831">
    <property type="term" value="F:dTDP-4-dehydrorhamnose reductase activity"/>
    <property type="evidence" value="ECO:0007669"/>
    <property type="project" value="UniProtKB-EC"/>
</dbReference>
<dbReference type="InterPro" id="IPR005913">
    <property type="entry name" value="dTDP_dehydrorham_reduct"/>
</dbReference>
<evidence type="ECO:0000256" key="1">
    <source>
        <dbReference type="ARBA" id="ARBA00010944"/>
    </source>
</evidence>
<dbReference type="InterPro" id="IPR029903">
    <property type="entry name" value="RmlD-like-bd"/>
</dbReference>
<organism evidence="4 5">
    <name type="scientific">Streptomyces paromomycinus</name>
    <name type="common">Streptomyces rimosus subsp. paromomycinus</name>
    <dbReference type="NCBI Taxonomy" id="92743"/>
    <lineage>
        <taxon>Bacteria</taxon>
        <taxon>Bacillati</taxon>
        <taxon>Actinomycetota</taxon>
        <taxon>Actinomycetes</taxon>
        <taxon>Kitasatosporales</taxon>
        <taxon>Streptomycetaceae</taxon>
        <taxon>Streptomyces</taxon>
    </lineage>
</organism>
<feature type="domain" description="RmlD-like substrate binding" evidence="3">
    <location>
        <begin position="4"/>
        <end position="281"/>
    </location>
</feature>
<comment type="pathway">
    <text evidence="2">Carbohydrate biosynthesis; dTDP-L-rhamnose biosynthesis.</text>
</comment>
<name>A0A401W2U6_STREY</name>
<gene>
    <name evidence="4" type="primary">rmlD</name>
    <name evidence="4" type="ORF">GKJPGBOP_03305</name>
</gene>
<accession>A0A401W2U6</accession>
<dbReference type="Gene3D" id="3.90.25.10">
    <property type="entry name" value="UDP-galactose 4-epimerase, domain 1"/>
    <property type="match status" value="1"/>
</dbReference>
<dbReference type="PANTHER" id="PTHR10491">
    <property type="entry name" value="DTDP-4-DEHYDRORHAMNOSE REDUCTASE"/>
    <property type="match status" value="1"/>
</dbReference>
<dbReference type="InterPro" id="IPR036291">
    <property type="entry name" value="NAD(P)-bd_dom_sf"/>
</dbReference>
<dbReference type="Gene3D" id="3.40.50.720">
    <property type="entry name" value="NAD(P)-binding Rossmann-like Domain"/>
    <property type="match status" value="1"/>
</dbReference>
<comment type="caution">
    <text evidence="4">The sequence shown here is derived from an EMBL/GenBank/DDBJ whole genome shotgun (WGS) entry which is preliminary data.</text>
</comment>
<comment type="similarity">
    <text evidence="1 2">Belongs to the dTDP-4-dehydrorhamnose reductase family.</text>
</comment>
<sequence>MNRWLITGASGLLGREVSRMLAAEGECALPLDRRTLDLTDTRAVESALRRVRPAVVVNCAAYTDVDGAETHEEQAHRINADAVRGLARACAATGTRLLHVSTDYVFSGDATTPYTEGAPTGPRTAYGRSKLAGEQAVLAELPHTGTVVRTAWLYGAHGRNFVRTMAERATCGATVDVVDDQTGQPTPARDVAGRLLALGRGPARPGVFHATTGGTTTWYGLACEVFRLAGADPDHVRPTDSTTLNRPARRPAWSVLGHDRWAAAGLPAPRHWRDALAAEFTRVTAALEGAVSCAR</sequence>
<evidence type="ECO:0000256" key="2">
    <source>
        <dbReference type="RuleBase" id="RU364082"/>
    </source>
</evidence>
<reference evidence="4 5" key="1">
    <citation type="submission" date="2018-11" db="EMBL/GenBank/DDBJ databases">
        <title>Whole genome sequence of Streptomyces paromomycinus NBRC 15454(T).</title>
        <authorList>
            <person name="Komaki H."/>
            <person name="Tamura T."/>
        </authorList>
    </citation>
    <scope>NUCLEOTIDE SEQUENCE [LARGE SCALE GENOMIC DNA]</scope>
    <source>
        <strain evidence="4 5">NBRC 15454</strain>
    </source>
</reference>
<dbReference type="SUPFAM" id="SSF51735">
    <property type="entry name" value="NAD(P)-binding Rossmann-fold domains"/>
    <property type="match status" value="1"/>
</dbReference>
<dbReference type="GO" id="GO:0019305">
    <property type="term" value="P:dTDP-rhamnose biosynthetic process"/>
    <property type="evidence" value="ECO:0007669"/>
    <property type="project" value="UniProtKB-UniPathway"/>
</dbReference>
<dbReference type="EC" id="1.1.1.133" evidence="2"/>
<evidence type="ECO:0000313" key="4">
    <source>
        <dbReference type="EMBL" id="GCD43624.1"/>
    </source>
</evidence>
<dbReference type="Proteomes" id="UP000286746">
    <property type="component" value="Unassembled WGS sequence"/>
</dbReference>
<dbReference type="NCBIfam" id="TIGR01214">
    <property type="entry name" value="rmlD"/>
    <property type="match status" value="1"/>
</dbReference>
<proteinExistence type="inferred from homology"/>
<dbReference type="Pfam" id="PF04321">
    <property type="entry name" value="RmlD_sub_bind"/>
    <property type="match status" value="1"/>
</dbReference>
<dbReference type="CDD" id="cd05254">
    <property type="entry name" value="dTDP_HR_like_SDR_e"/>
    <property type="match status" value="1"/>
</dbReference>
<dbReference type="GO" id="GO:0005829">
    <property type="term" value="C:cytosol"/>
    <property type="evidence" value="ECO:0007669"/>
    <property type="project" value="TreeGrafter"/>
</dbReference>
<evidence type="ECO:0000313" key="5">
    <source>
        <dbReference type="Proteomes" id="UP000286746"/>
    </source>
</evidence>
<evidence type="ECO:0000259" key="3">
    <source>
        <dbReference type="Pfam" id="PF04321"/>
    </source>
</evidence>
<dbReference type="UniPathway" id="UPA00124"/>
<keyword evidence="5" id="KW-1185">Reference proteome</keyword>
<dbReference type="PANTHER" id="PTHR10491:SF4">
    <property type="entry name" value="METHIONINE ADENOSYLTRANSFERASE 2 SUBUNIT BETA"/>
    <property type="match status" value="1"/>
</dbReference>
<comment type="function">
    <text evidence="2">Catalyzes the reduction of dTDP-6-deoxy-L-lyxo-4-hexulose to yield dTDP-L-rhamnose.</text>
</comment>
<dbReference type="RefSeq" id="WP_125054712.1">
    <property type="nucleotide sequence ID" value="NZ_BHZD01000001.1"/>
</dbReference>
<dbReference type="EMBL" id="BHZD01000001">
    <property type="protein sequence ID" value="GCD43624.1"/>
    <property type="molecule type" value="Genomic_DNA"/>
</dbReference>